<sequence>MDELSGQWACLSLNPQESQTVPLDRTIEDNSKVLIAKLFTKLQHSVHEFEIYNLSSNTIPLLFSNEANALKIMA</sequence>
<organism evidence="1 2">
    <name type="scientific">Quercus suber</name>
    <name type="common">Cork oak</name>
    <dbReference type="NCBI Taxonomy" id="58331"/>
    <lineage>
        <taxon>Eukaryota</taxon>
        <taxon>Viridiplantae</taxon>
        <taxon>Streptophyta</taxon>
        <taxon>Embryophyta</taxon>
        <taxon>Tracheophyta</taxon>
        <taxon>Spermatophyta</taxon>
        <taxon>Magnoliopsida</taxon>
        <taxon>eudicotyledons</taxon>
        <taxon>Gunneridae</taxon>
        <taxon>Pentapetalae</taxon>
        <taxon>rosids</taxon>
        <taxon>fabids</taxon>
        <taxon>Fagales</taxon>
        <taxon>Fagaceae</taxon>
        <taxon>Quercus</taxon>
    </lineage>
</organism>
<comment type="caution">
    <text evidence="1">The sequence shown here is derived from an EMBL/GenBank/DDBJ whole genome shotgun (WGS) entry which is preliminary data.</text>
</comment>
<reference evidence="1 2" key="1">
    <citation type="journal article" date="2018" name="Sci. Data">
        <title>The draft genome sequence of cork oak.</title>
        <authorList>
            <person name="Ramos A.M."/>
            <person name="Usie A."/>
            <person name="Barbosa P."/>
            <person name="Barros P.M."/>
            <person name="Capote T."/>
            <person name="Chaves I."/>
            <person name="Simoes F."/>
            <person name="Abreu I."/>
            <person name="Carrasquinho I."/>
            <person name="Faro C."/>
            <person name="Guimaraes J.B."/>
            <person name="Mendonca D."/>
            <person name="Nobrega F."/>
            <person name="Rodrigues L."/>
            <person name="Saibo N.J.M."/>
            <person name="Varela M.C."/>
            <person name="Egas C."/>
            <person name="Matos J."/>
            <person name="Miguel C.M."/>
            <person name="Oliveira M.M."/>
            <person name="Ricardo C.P."/>
            <person name="Goncalves S."/>
        </authorList>
    </citation>
    <scope>NUCLEOTIDE SEQUENCE [LARGE SCALE GENOMIC DNA]</scope>
    <source>
        <strain evidence="2">cv. HL8</strain>
    </source>
</reference>
<accession>A0AAW0JDC7</accession>
<protein>
    <submittedName>
        <fullName evidence="1">Uncharacterized protein</fullName>
    </submittedName>
</protein>
<dbReference type="Proteomes" id="UP000237347">
    <property type="component" value="Unassembled WGS sequence"/>
</dbReference>
<name>A0AAW0JDC7_QUESU</name>
<dbReference type="AlphaFoldDB" id="A0AAW0JDC7"/>
<keyword evidence="2" id="KW-1185">Reference proteome</keyword>
<evidence type="ECO:0000313" key="1">
    <source>
        <dbReference type="EMBL" id="KAK7824799.1"/>
    </source>
</evidence>
<proteinExistence type="predicted"/>
<dbReference type="EMBL" id="PKMF04000592">
    <property type="protein sequence ID" value="KAK7824799.1"/>
    <property type="molecule type" value="Genomic_DNA"/>
</dbReference>
<gene>
    <name evidence="1" type="ORF">CFP56_034012</name>
</gene>
<evidence type="ECO:0000313" key="2">
    <source>
        <dbReference type="Proteomes" id="UP000237347"/>
    </source>
</evidence>